<organism evidence="1 2">
    <name type="scientific">Methanococcus maripaludis</name>
    <name type="common">Methanococcus deltae</name>
    <dbReference type="NCBI Taxonomy" id="39152"/>
    <lineage>
        <taxon>Archaea</taxon>
        <taxon>Methanobacteriati</taxon>
        <taxon>Methanobacteriota</taxon>
        <taxon>Methanomada group</taxon>
        <taxon>Methanococci</taxon>
        <taxon>Methanococcales</taxon>
        <taxon>Methanococcaceae</taxon>
        <taxon>Methanococcus</taxon>
    </lineage>
</organism>
<name>A0A7J9PGB3_METMI</name>
<dbReference type="RefSeq" id="WP_011976434.1">
    <property type="nucleotide sequence ID" value="NZ_JACDUL010000002.1"/>
</dbReference>
<comment type="caution">
    <text evidence="1">The sequence shown here is derived from an EMBL/GenBank/DDBJ whole genome shotgun (WGS) entry which is preliminary data.</text>
</comment>
<proteinExistence type="predicted"/>
<dbReference type="EMBL" id="JACDUL010000002">
    <property type="protein sequence ID" value="MBA2861786.1"/>
    <property type="molecule type" value="Genomic_DNA"/>
</dbReference>
<sequence>MGADLYIEDKIGNNLGYFRDSYNDSNVFWKFEGSYWEMIEIATEEMYSEVNCEKAISYMEEKLANDEVFEKNISELLDVEQEYFKKESKQLKKFVKKARDVLNGKIEGKIIFSV</sequence>
<evidence type="ECO:0000313" key="1">
    <source>
        <dbReference type="EMBL" id="MBA2861786.1"/>
    </source>
</evidence>
<dbReference type="Proteomes" id="UP000533207">
    <property type="component" value="Unassembled WGS sequence"/>
</dbReference>
<reference evidence="1 2" key="1">
    <citation type="submission" date="2020-07" db="EMBL/GenBank/DDBJ databases">
        <title>Genomic Encyclopedia of Type Strains, Phase IV (KMG-V): Genome sequencing to study the core and pangenomes of soil and plant-associated prokaryotes.</title>
        <authorList>
            <person name="Whitman W."/>
        </authorList>
    </citation>
    <scope>NUCLEOTIDE SEQUENCE [LARGE SCALE GENOMIC DNA]</scope>
    <source>
        <strain evidence="1 2">C8</strain>
    </source>
</reference>
<evidence type="ECO:0000313" key="2">
    <source>
        <dbReference type="Proteomes" id="UP000533207"/>
    </source>
</evidence>
<protein>
    <submittedName>
        <fullName evidence="1">Uncharacterized protein</fullName>
    </submittedName>
</protein>
<gene>
    <name evidence="1" type="ORF">HNP90_000665</name>
</gene>
<dbReference type="AlphaFoldDB" id="A0A7J9PGB3"/>
<accession>A0A7J9PGB3</accession>